<dbReference type="Proteomes" id="UP000004848">
    <property type="component" value="Unassembled WGS sequence"/>
</dbReference>
<reference evidence="1 2" key="1">
    <citation type="submission" date="2006-05" db="EMBL/GenBank/DDBJ databases">
        <authorList>
            <person name="King G."/>
            <person name="Ferriera S."/>
            <person name="Johnson J."/>
            <person name="Kravitz S."/>
            <person name="Beeson K."/>
            <person name="Sutton G."/>
            <person name="Rogers Y.-H."/>
            <person name="Friedman R."/>
            <person name="Frazier M."/>
            <person name="Venter J.C."/>
        </authorList>
    </citation>
    <scope>NUCLEOTIDE SEQUENCE [LARGE SCALE GENOMIC DNA]</scope>
    <source>
        <strain evidence="2">ATCC 25650 / DSM 13394 / JCM 20685 / NBRC 16684 / NCIMB 2208 / IAM 12614 / B1</strain>
    </source>
</reference>
<protein>
    <submittedName>
        <fullName evidence="1">Uncharacterized protein</fullName>
    </submittedName>
</protein>
<name>A0NP10_ROSAI</name>
<proteinExistence type="predicted"/>
<evidence type="ECO:0000313" key="2">
    <source>
        <dbReference type="Proteomes" id="UP000004848"/>
    </source>
</evidence>
<dbReference type="AlphaFoldDB" id="A0NP10"/>
<gene>
    <name evidence="1" type="ORF">SIAM614_17649</name>
</gene>
<comment type="caution">
    <text evidence="1">The sequence shown here is derived from an EMBL/GenBank/DDBJ whole genome shotgun (WGS) entry which is preliminary data.</text>
</comment>
<evidence type="ECO:0000313" key="1">
    <source>
        <dbReference type="EMBL" id="EAV45173.1"/>
    </source>
</evidence>
<dbReference type="EMBL" id="AAUW01000003">
    <property type="protein sequence ID" value="EAV45173.1"/>
    <property type="molecule type" value="Genomic_DNA"/>
</dbReference>
<accession>A0NP10</accession>
<sequence>MTQREKEIFFIAVERGLSQMQGLPEALAEVLPDNAKTPAVSGGRLKRRKL</sequence>
<organism evidence="1 2">
    <name type="scientific">Roseibium aggregatum (strain ATCC 25650 / DSM 13394 / JCM 20685 / NBRC 16684 / NCIMB 2208 / IAM 12614 / B1)</name>
    <name type="common">Stappia aggregata</name>
    <dbReference type="NCBI Taxonomy" id="384765"/>
    <lineage>
        <taxon>Bacteria</taxon>
        <taxon>Pseudomonadati</taxon>
        <taxon>Pseudomonadota</taxon>
        <taxon>Alphaproteobacteria</taxon>
        <taxon>Hyphomicrobiales</taxon>
        <taxon>Stappiaceae</taxon>
        <taxon>Roseibium</taxon>
    </lineage>
</organism>